<dbReference type="RefSeq" id="WP_273668887.1">
    <property type="nucleotide sequence ID" value="NZ_JAQQXR010000001.1"/>
</dbReference>
<dbReference type="Proteomes" id="UP001221208">
    <property type="component" value="Unassembled WGS sequence"/>
</dbReference>
<dbReference type="Pfam" id="PF08813">
    <property type="entry name" value="Phage_tail_3"/>
    <property type="match status" value="1"/>
</dbReference>
<evidence type="ECO:0000313" key="1">
    <source>
        <dbReference type="EMBL" id="MDC8756261.1"/>
    </source>
</evidence>
<proteinExistence type="predicted"/>
<dbReference type="EMBL" id="JAQQXR010000001">
    <property type="protein sequence ID" value="MDC8756261.1"/>
    <property type="molecule type" value="Genomic_DNA"/>
</dbReference>
<reference evidence="1 2" key="1">
    <citation type="submission" date="2022-10" db="EMBL/GenBank/DDBJ databases">
        <title>Janthinobacterium sp. hw3 Genome sequencing.</title>
        <authorList>
            <person name="Park S."/>
        </authorList>
    </citation>
    <scope>NUCLEOTIDE SEQUENCE [LARGE SCALE GENOMIC DNA]</scope>
    <source>
        <strain evidence="2">hw3</strain>
    </source>
</reference>
<comment type="caution">
    <text evidence="1">The sequence shown here is derived from an EMBL/GenBank/DDBJ whole genome shotgun (WGS) entry which is preliminary data.</text>
</comment>
<keyword evidence="2" id="KW-1185">Reference proteome</keyword>
<protein>
    <submittedName>
        <fullName evidence="1">Phage tail tube protein</fullName>
    </submittedName>
</protein>
<accession>A0ABT5JUU5</accession>
<name>A0ABT5JUU5_9BURK</name>
<sequence length="215" mass="22596">MAQVPTGTMFFIASAYGPPKVVTGVSNAIEAVVSSPAHGFSAGDIVEHTSGWGRINRRVFRVKAPAADTYVLEGMDTTSIIFYPAGNGAGSVRKIATFTQITTVMNPASTGGEPKTVNFKFMESDAEYSINDGFAASGYTANLDADSIGSPGYAACKALTEVQTDTCLKMVSRSGALILQPCTVALNEAVKFQDGQINQVSVAFNGNNRLTRYAA</sequence>
<evidence type="ECO:0000313" key="2">
    <source>
        <dbReference type="Proteomes" id="UP001221208"/>
    </source>
</evidence>
<dbReference type="InterPro" id="IPR014918">
    <property type="entry name" value="Phage_tail_3"/>
</dbReference>
<gene>
    <name evidence="1" type="ORF">OIK44_01500</name>
</gene>
<organism evidence="1 2">
    <name type="scientific">Janthinobacterium fluminis</name>
    <dbReference type="NCBI Taxonomy" id="2987524"/>
    <lineage>
        <taxon>Bacteria</taxon>
        <taxon>Pseudomonadati</taxon>
        <taxon>Pseudomonadota</taxon>
        <taxon>Betaproteobacteria</taxon>
        <taxon>Burkholderiales</taxon>
        <taxon>Oxalobacteraceae</taxon>
        <taxon>Janthinobacterium</taxon>
    </lineage>
</organism>